<evidence type="ECO:0000313" key="3">
    <source>
        <dbReference type="Proteomes" id="UP000007575"/>
    </source>
</evidence>
<dbReference type="HOGENOM" id="CLU_138341_0_0_0"/>
<feature type="signal peptide" evidence="1">
    <location>
        <begin position="1"/>
        <end position="18"/>
    </location>
</feature>
<keyword evidence="3" id="KW-1185">Reference proteome</keyword>
<dbReference type="Proteomes" id="UP000007575">
    <property type="component" value="Chromosome"/>
</dbReference>
<keyword evidence="1" id="KW-0732">Signal</keyword>
<evidence type="ECO:0008006" key="4">
    <source>
        <dbReference type="Google" id="ProtNLM"/>
    </source>
</evidence>
<gene>
    <name evidence="2" type="ordered locus">DGo_CA2118</name>
</gene>
<dbReference type="KEGG" id="dgo:DGo_CA2118"/>
<proteinExistence type="predicted"/>
<evidence type="ECO:0000256" key="1">
    <source>
        <dbReference type="SAM" id="SignalP"/>
    </source>
</evidence>
<name>H8GYJ8_DEIGI</name>
<dbReference type="OrthoDB" id="70517at2"/>
<dbReference type="eggNOG" id="ENOG502ZHK7">
    <property type="taxonomic scope" value="Bacteria"/>
</dbReference>
<dbReference type="PATRIC" id="fig|745776.4.peg.2174"/>
<reference evidence="2 3" key="1">
    <citation type="journal article" date="2012" name="PLoS ONE">
        <title>Genome sequence and transcriptome analysis of the radioresistant bacterium Deinococcus gobiensis: insights into the extreme environmental adaptations.</title>
        <authorList>
            <person name="Yuan M."/>
            <person name="Chen M."/>
            <person name="Zhang W."/>
            <person name="Lu W."/>
            <person name="Wang J."/>
            <person name="Yang M."/>
            <person name="Zhao P."/>
            <person name="Tang R."/>
            <person name="Li X."/>
            <person name="Hao Y."/>
            <person name="Zhou Z."/>
            <person name="Zhan Y."/>
            <person name="Yu H."/>
            <person name="Teng C."/>
            <person name="Yan Y."/>
            <person name="Ping S."/>
            <person name="Wang Y."/>
            <person name="Lin M."/>
        </authorList>
    </citation>
    <scope>NUCLEOTIDE SEQUENCE [LARGE SCALE GENOMIC DNA]</scope>
    <source>
        <strain evidence="2 3">I-0</strain>
    </source>
</reference>
<dbReference type="EMBL" id="CP002191">
    <property type="protein sequence ID" value="AFD26045.1"/>
    <property type="molecule type" value="Genomic_DNA"/>
</dbReference>
<dbReference type="RefSeq" id="WP_014685528.1">
    <property type="nucleotide sequence ID" value="NC_017790.1"/>
</dbReference>
<feature type="chain" id="PRO_5003612050" description="Secreted protein" evidence="1">
    <location>
        <begin position="19"/>
        <end position="125"/>
    </location>
</feature>
<dbReference type="STRING" id="745776.DGo_CA2118"/>
<dbReference type="AlphaFoldDB" id="H8GYJ8"/>
<evidence type="ECO:0000313" key="2">
    <source>
        <dbReference type="EMBL" id="AFD26045.1"/>
    </source>
</evidence>
<protein>
    <recommendedName>
        <fullName evidence="4">Secreted protein</fullName>
    </recommendedName>
</protein>
<accession>H8GYJ8</accession>
<organism evidence="2 3">
    <name type="scientific">Deinococcus gobiensis (strain DSM 21396 / JCM 16679 / CGMCC 1.7299 / I-0)</name>
    <dbReference type="NCBI Taxonomy" id="745776"/>
    <lineage>
        <taxon>Bacteria</taxon>
        <taxon>Thermotogati</taxon>
        <taxon>Deinococcota</taxon>
        <taxon>Deinococci</taxon>
        <taxon>Deinococcales</taxon>
        <taxon>Deinococcaceae</taxon>
        <taxon>Deinococcus</taxon>
    </lineage>
</organism>
<sequence length="125" mass="13677">MKRRLALLALLTLGVASARPNPDRLGICYVFTAGKLSLRAPCVVSPGYGAGAQYVALTIGTRQYDVEFPNLRPDQPPTIDGRAALSYRRDASFLEILKGRPVEGEEYLDCVKTRDGKADLCYTVL</sequence>